<name>A0A1F5AZD0_9BACT</name>
<gene>
    <name evidence="11" type="primary">pyrH</name>
    <name evidence="13" type="ORF">A2Z10_01900</name>
</gene>
<feature type="binding site" evidence="11">
    <location>
        <position position="73"/>
    </location>
    <ligand>
        <name>UMP</name>
        <dbReference type="ChEBI" id="CHEBI:57865"/>
    </ligand>
</feature>
<comment type="activity regulation">
    <text evidence="11">Inhibited by UTP.</text>
</comment>
<evidence type="ECO:0000256" key="1">
    <source>
        <dbReference type="ARBA" id="ARBA00004496"/>
    </source>
</evidence>
<keyword evidence="4 11" id="KW-0963">Cytoplasm</keyword>
<reference evidence="13 14" key="1">
    <citation type="journal article" date="2016" name="Nat. Commun.">
        <title>Thousands of microbial genomes shed light on interconnected biogeochemical processes in an aquifer system.</title>
        <authorList>
            <person name="Anantharaman K."/>
            <person name="Brown C.T."/>
            <person name="Hug L.A."/>
            <person name="Sharon I."/>
            <person name="Castelle C.J."/>
            <person name="Probst A.J."/>
            <person name="Thomas B.C."/>
            <person name="Singh A."/>
            <person name="Wilkins M.J."/>
            <person name="Karaoz U."/>
            <person name="Brodie E.L."/>
            <person name="Williams K.H."/>
            <person name="Hubbard S.S."/>
            <person name="Banfield J.F."/>
        </authorList>
    </citation>
    <scope>NUCLEOTIDE SEQUENCE [LARGE SCALE GENOMIC DNA]</scope>
</reference>
<dbReference type="InterPro" id="IPR001048">
    <property type="entry name" value="Asp/Glu/Uridylate_kinase"/>
</dbReference>
<proteinExistence type="inferred from homology"/>
<comment type="pathway">
    <text evidence="2 11">Pyrimidine metabolism; CTP biosynthesis via de novo pathway; UDP from UMP (UMPK route): step 1/1.</text>
</comment>
<sequence>MKYKRILLKLSGEALLGSHPYGIDPKIASVIADQVKKVVKKGVQVAIVIGGGNIFRGYQATAENSKMDRATADYMGMLATAMNALALEDAFKRDGIDARVQSAIEMPKIAEGYIRKKAIAHLEKKRVVIFAAGTGNPYFSTDTAAALRALEIHADILMKATKVDGIYDKDPEKHKDAKKIARMTHHDVVVKRLKVMDMPAITLAMENELPILVFNIFKKDSIIHAVEGKNVGSLIG</sequence>
<evidence type="ECO:0000256" key="11">
    <source>
        <dbReference type="HAMAP-Rule" id="MF_01220"/>
    </source>
</evidence>
<dbReference type="NCBIfam" id="TIGR02075">
    <property type="entry name" value="pyrH_bact"/>
    <property type="match status" value="1"/>
</dbReference>
<dbReference type="EMBL" id="MEYI01000029">
    <property type="protein sequence ID" value="OGD23765.1"/>
    <property type="molecule type" value="Genomic_DNA"/>
</dbReference>
<dbReference type="PANTHER" id="PTHR42833">
    <property type="entry name" value="URIDYLATE KINASE"/>
    <property type="match status" value="1"/>
</dbReference>
<comment type="subunit">
    <text evidence="11">Homohexamer.</text>
</comment>
<comment type="subcellular location">
    <subcellularLocation>
        <location evidence="1 11">Cytoplasm</location>
    </subcellularLocation>
</comment>
<dbReference type="PIRSF" id="PIRSF005650">
    <property type="entry name" value="Uridylate_kin"/>
    <property type="match status" value="1"/>
</dbReference>
<dbReference type="InterPro" id="IPR011817">
    <property type="entry name" value="Uridylate_kinase"/>
</dbReference>
<dbReference type="InterPro" id="IPR015963">
    <property type="entry name" value="Uridylate_kinase_bac"/>
</dbReference>
<dbReference type="Pfam" id="PF00696">
    <property type="entry name" value="AA_kinase"/>
    <property type="match status" value="1"/>
</dbReference>
<dbReference type="Gene3D" id="3.40.1160.10">
    <property type="entry name" value="Acetylglutamate kinase-like"/>
    <property type="match status" value="1"/>
</dbReference>
<dbReference type="GO" id="GO:0005737">
    <property type="term" value="C:cytoplasm"/>
    <property type="evidence" value="ECO:0007669"/>
    <property type="project" value="UniProtKB-SubCell"/>
</dbReference>
<dbReference type="Proteomes" id="UP000176639">
    <property type="component" value="Unassembled WGS sequence"/>
</dbReference>
<comment type="function">
    <text evidence="11">Catalyzes the reversible phosphorylation of UMP to UDP.</text>
</comment>
<dbReference type="GO" id="GO:0005524">
    <property type="term" value="F:ATP binding"/>
    <property type="evidence" value="ECO:0007669"/>
    <property type="project" value="UniProtKB-KW"/>
</dbReference>
<feature type="binding site" evidence="11">
    <location>
        <begin position="9"/>
        <end position="12"/>
    </location>
    <ligand>
        <name>ATP</name>
        <dbReference type="ChEBI" id="CHEBI:30616"/>
    </ligand>
</feature>
<dbReference type="GO" id="GO:0033862">
    <property type="term" value="F:UMP kinase activity"/>
    <property type="evidence" value="ECO:0007669"/>
    <property type="project" value="UniProtKB-EC"/>
</dbReference>
<dbReference type="AlphaFoldDB" id="A0A1F5AZD0"/>
<keyword evidence="8 11" id="KW-0067">ATP-binding</keyword>
<feature type="binding site" evidence="11">
    <location>
        <position position="51"/>
    </location>
    <ligand>
        <name>UMP</name>
        <dbReference type="ChEBI" id="CHEBI:57865"/>
    </ligand>
</feature>
<comment type="catalytic activity">
    <reaction evidence="10 11">
        <text>UMP + ATP = UDP + ADP</text>
        <dbReference type="Rhea" id="RHEA:24400"/>
        <dbReference type="ChEBI" id="CHEBI:30616"/>
        <dbReference type="ChEBI" id="CHEBI:57865"/>
        <dbReference type="ChEBI" id="CHEBI:58223"/>
        <dbReference type="ChEBI" id="CHEBI:456216"/>
        <dbReference type="EC" id="2.7.4.22"/>
    </reaction>
</comment>
<comment type="caution">
    <text evidence="13">The sequence shown here is derived from an EMBL/GenBank/DDBJ whole genome shotgun (WGS) entry which is preliminary data.</text>
</comment>
<feature type="domain" description="Aspartate/glutamate/uridylate kinase" evidence="12">
    <location>
        <begin position="4"/>
        <end position="215"/>
    </location>
</feature>
<feature type="binding site" evidence="11">
    <location>
        <position position="167"/>
    </location>
    <ligand>
        <name>ATP</name>
        <dbReference type="ChEBI" id="CHEBI:30616"/>
    </ligand>
</feature>
<dbReference type="GO" id="GO:0006225">
    <property type="term" value="P:UDP biosynthetic process"/>
    <property type="evidence" value="ECO:0007669"/>
    <property type="project" value="TreeGrafter"/>
</dbReference>
<feature type="binding site" evidence="11">
    <location>
        <position position="56"/>
    </location>
    <ligand>
        <name>ATP</name>
        <dbReference type="ChEBI" id="CHEBI:30616"/>
    </ligand>
</feature>
<dbReference type="FunFam" id="3.40.1160.10:FF:000001">
    <property type="entry name" value="Uridylate kinase"/>
    <property type="match status" value="1"/>
</dbReference>
<accession>A0A1F5AZD0</accession>
<dbReference type="UniPathway" id="UPA00159">
    <property type="reaction ID" value="UER00275"/>
</dbReference>
<keyword evidence="6 11" id="KW-0547">Nucleotide-binding</keyword>
<comment type="caution">
    <text evidence="11">Lacks conserved residue(s) required for the propagation of feature annotation.</text>
</comment>
<evidence type="ECO:0000256" key="6">
    <source>
        <dbReference type="ARBA" id="ARBA00022741"/>
    </source>
</evidence>
<keyword evidence="9 11" id="KW-0665">Pyrimidine biosynthesis</keyword>
<feature type="binding site" evidence="11">
    <location>
        <position position="52"/>
    </location>
    <ligand>
        <name>ATP</name>
        <dbReference type="ChEBI" id="CHEBI:30616"/>
    </ligand>
</feature>
<evidence type="ECO:0000256" key="4">
    <source>
        <dbReference type="ARBA" id="ARBA00022490"/>
    </source>
</evidence>
<evidence type="ECO:0000313" key="13">
    <source>
        <dbReference type="EMBL" id="OGD23765.1"/>
    </source>
</evidence>
<evidence type="ECO:0000256" key="9">
    <source>
        <dbReference type="ARBA" id="ARBA00022975"/>
    </source>
</evidence>
<dbReference type="CDD" id="cd04254">
    <property type="entry name" value="AAK_UMPK-PyrH-Ec"/>
    <property type="match status" value="1"/>
</dbReference>
<dbReference type="EC" id="2.7.4.22" evidence="11"/>
<evidence type="ECO:0000259" key="12">
    <source>
        <dbReference type="Pfam" id="PF00696"/>
    </source>
</evidence>
<feature type="binding site" evidence="11">
    <location>
        <position position="170"/>
    </location>
    <ligand>
        <name>ATP</name>
        <dbReference type="ChEBI" id="CHEBI:30616"/>
    </ligand>
</feature>
<dbReference type="GO" id="GO:0044210">
    <property type="term" value="P:'de novo' CTP biosynthetic process"/>
    <property type="evidence" value="ECO:0007669"/>
    <property type="project" value="UniProtKB-UniRule"/>
</dbReference>
<protein>
    <recommendedName>
        <fullName evidence="11">Uridylate kinase</fullName>
        <shortName evidence="11">UK</shortName>
        <ecNumber evidence="11">2.7.4.22</ecNumber>
    </recommendedName>
    <alternativeName>
        <fullName evidence="11">Uridine monophosphate kinase</fullName>
        <shortName evidence="11">UMP kinase</shortName>
        <shortName evidence="11">UMPK</shortName>
    </alternativeName>
</protein>
<dbReference type="InterPro" id="IPR036393">
    <property type="entry name" value="AceGlu_kinase-like_sf"/>
</dbReference>
<dbReference type="SUPFAM" id="SSF53633">
    <property type="entry name" value="Carbamate kinase-like"/>
    <property type="match status" value="1"/>
</dbReference>
<feature type="binding site" evidence="11">
    <location>
        <begin position="134"/>
        <end position="141"/>
    </location>
    <ligand>
        <name>UMP</name>
        <dbReference type="ChEBI" id="CHEBI:57865"/>
    </ligand>
</feature>
<evidence type="ECO:0000256" key="3">
    <source>
        <dbReference type="ARBA" id="ARBA00007614"/>
    </source>
</evidence>
<keyword evidence="7 11" id="KW-0418">Kinase</keyword>
<evidence type="ECO:0000256" key="2">
    <source>
        <dbReference type="ARBA" id="ARBA00004791"/>
    </source>
</evidence>
<evidence type="ECO:0000256" key="10">
    <source>
        <dbReference type="ARBA" id="ARBA00047767"/>
    </source>
</evidence>
<evidence type="ECO:0000313" key="14">
    <source>
        <dbReference type="Proteomes" id="UP000176639"/>
    </source>
</evidence>
<organism evidence="13 14">
    <name type="scientific">Candidatus Azambacteria bacterium RBG_16_47_10</name>
    <dbReference type="NCBI Taxonomy" id="1797292"/>
    <lineage>
        <taxon>Bacteria</taxon>
        <taxon>Candidatus Azamiibacteriota</taxon>
    </lineage>
</organism>
<keyword evidence="5 11" id="KW-0808">Transferase</keyword>
<dbReference type="HAMAP" id="MF_01220_B">
    <property type="entry name" value="PyrH_B"/>
    <property type="match status" value="1"/>
</dbReference>
<comment type="similarity">
    <text evidence="3 11">Belongs to the UMP kinase family.</text>
</comment>
<evidence type="ECO:0000256" key="5">
    <source>
        <dbReference type="ARBA" id="ARBA00022679"/>
    </source>
</evidence>
<feature type="binding site" evidence="11">
    <location>
        <position position="161"/>
    </location>
    <ligand>
        <name>ATP</name>
        <dbReference type="ChEBI" id="CHEBI:30616"/>
    </ligand>
</feature>
<dbReference type="PANTHER" id="PTHR42833:SF4">
    <property type="entry name" value="URIDYLATE KINASE PUMPKIN, CHLOROPLASTIC"/>
    <property type="match status" value="1"/>
</dbReference>
<evidence type="ECO:0000256" key="8">
    <source>
        <dbReference type="ARBA" id="ARBA00022840"/>
    </source>
</evidence>
<evidence type="ECO:0000256" key="7">
    <source>
        <dbReference type="ARBA" id="ARBA00022777"/>
    </source>
</evidence>